<proteinExistence type="predicted"/>
<evidence type="ECO:0000256" key="2">
    <source>
        <dbReference type="SAM" id="MobiDB-lite"/>
    </source>
</evidence>
<feature type="transmembrane region" description="Helical" evidence="3">
    <location>
        <begin position="107"/>
        <end position="135"/>
    </location>
</feature>
<keyword evidence="1" id="KW-0175">Coiled coil</keyword>
<accession>A0ABR9SJB2</accession>
<feature type="compositionally biased region" description="Polar residues" evidence="2">
    <location>
        <begin position="495"/>
        <end position="506"/>
    </location>
</feature>
<protein>
    <submittedName>
        <fullName evidence="4">Apolipoprotein A1/A4/E family protein</fullName>
    </submittedName>
</protein>
<evidence type="ECO:0000313" key="5">
    <source>
        <dbReference type="Proteomes" id="UP000715965"/>
    </source>
</evidence>
<name>A0ABR9SJB2_9BURK</name>
<organism evidence="4 5">
    <name type="scientific">Ramlibacter aquaticus</name>
    <dbReference type="NCBI Taxonomy" id="2780094"/>
    <lineage>
        <taxon>Bacteria</taxon>
        <taxon>Pseudomonadati</taxon>
        <taxon>Pseudomonadota</taxon>
        <taxon>Betaproteobacteria</taxon>
        <taxon>Burkholderiales</taxon>
        <taxon>Comamonadaceae</taxon>
        <taxon>Ramlibacter</taxon>
    </lineage>
</organism>
<comment type="caution">
    <text evidence="4">The sequence shown here is derived from an EMBL/GenBank/DDBJ whole genome shotgun (WGS) entry which is preliminary data.</text>
</comment>
<dbReference type="RefSeq" id="WP_193781971.1">
    <property type="nucleotide sequence ID" value="NZ_JADDOJ010000098.1"/>
</dbReference>
<feature type="coiled-coil region" evidence="1">
    <location>
        <begin position="225"/>
        <end position="252"/>
    </location>
</feature>
<gene>
    <name evidence="4" type="ORF">IM725_17745</name>
</gene>
<dbReference type="Gene3D" id="1.20.120.20">
    <property type="entry name" value="Apolipoprotein"/>
    <property type="match status" value="1"/>
</dbReference>
<keyword evidence="3" id="KW-0812">Transmembrane</keyword>
<reference evidence="4 5" key="1">
    <citation type="submission" date="2020-10" db="EMBL/GenBank/DDBJ databases">
        <title>Draft genome of Ramlibacter aquaticus LMG 30558.</title>
        <authorList>
            <person name="Props R."/>
        </authorList>
    </citation>
    <scope>NUCLEOTIDE SEQUENCE [LARGE SCALE GENOMIC DNA]</scope>
    <source>
        <strain evidence="4 5">LMG 30558</strain>
    </source>
</reference>
<keyword evidence="5" id="KW-1185">Reference proteome</keyword>
<dbReference type="EMBL" id="JADDOJ010000098">
    <property type="protein sequence ID" value="MBE7942417.1"/>
    <property type="molecule type" value="Genomic_DNA"/>
</dbReference>
<evidence type="ECO:0000256" key="1">
    <source>
        <dbReference type="SAM" id="Coils"/>
    </source>
</evidence>
<evidence type="ECO:0000256" key="3">
    <source>
        <dbReference type="SAM" id="Phobius"/>
    </source>
</evidence>
<sequence length="809" mass="84236">MSNRIFAGAFALGLAAALWVGWGFVATHGLALAMTLAILATYLAGSQELRQYRAATQGLARVLDATGDAPAELPAWLAQLPPVLREPVRLRVETGRGALPAPALTPYLAGLLVMVGMLGTFLGMVLTFRGTVFALEGSADLQAMRAALAEPIKGLGLSFGTSVAGVATSAMLGLMAAIARRERLDVARRLDQVAAGPLLPFSGAQQRTDALRGLQAQAGALPGVAERLASLAQGLEERHAALARQLAQSQADFHREAAASYAALAERVAGTLQESLSAGSRAAGASLLPVLESAMQRIEQQALASQARTEALAREQVDALSQRLDTTAAGVHEAWHGALAAQGASAERQATQLASTLEGFSSRFEAGSQRLIAELAGRTTQMAEGVEAQVTRLLAGAQQQLAQALEGTQSRLAQLMDASRGALGEALAETGAQLARGLEGSQAQLTQGLAASHAQVRELLETTQAQLGQAVGTLQAQLSQVSREMQGQLERSAGEMQSQLARSTGETQSQLAQAAAQTQAQLAQVSALAQERLEHAAEATQAGLLGAAESTQARLAQAADSAAGHLMRLAEGSQDQLARLRDEEAARGAAALERLAALEAAVAGHLAALGSSLEAPLARLLQASAEVPQAGAELLARLRQEMSALAERDQVTLQERSVLLERLGTLVDALQRSTGEQQAAVESLAGAASGLIQQAAERFEQALQAQSQESADAGAHLQAGAIELSSLAQAFATAMQQFQGGNERLLATLQQVETAIERSAARSDEQLAYYVAQAREVIDLSIASQQGLVDSLREATSARAARELREVQA</sequence>
<feature type="transmembrane region" description="Helical" evidence="3">
    <location>
        <begin position="155"/>
        <end position="179"/>
    </location>
</feature>
<keyword evidence="3" id="KW-0472">Membrane</keyword>
<feature type="region of interest" description="Disordered" evidence="2">
    <location>
        <begin position="485"/>
        <end position="512"/>
    </location>
</feature>
<keyword evidence="3" id="KW-1133">Transmembrane helix</keyword>
<dbReference type="Proteomes" id="UP000715965">
    <property type="component" value="Unassembled WGS sequence"/>
</dbReference>
<evidence type="ECO:0000313" key="4">
    <source>
        <dbReference type="EMBL" id="MBE7942417.1"/>
    </source>
</evidence>
<dbReference type="SUPFAM" id="SSF58113">
    <property type="entry name" value="Apolipoprotein A-I"/>
    <property type="match status" value="1"/>
</dbReference>